<protein>
    <submittedName>
        <fullName evidence="1">Uncharacterized protein</fullName>
    </submittedName>
</protein>
<proteinExistence type="predicted"/>
<gene>
    <name evidence="1" type="ORF">AFULGI_00000620</name>
</gene>
<reference evidence="1 2" key="1">
    <citation type="submission" date="2013-07" db="EMBL/GenBank/DDBJ databases">
        <title>Genome of Archaeoglobus fulgidus.</title>
        <authorList>
            <person name="Fiebig A."/>
            <person name="Birkeland N.-K."/>
        </authorList>
    </citation>
    <scope>NUCLEOTIDE SEQUENCE [LARGE SCALE GENOMIC DNA]</scope>
    <source>
        <strain evidence="1 2">DSM 8774</strain>
    </source>
</reference>
<accession>A0A075WH54</accession>
<dbReference type="RefSeq" id="WP_010877583.1">
    <property type="nucleotide sequence ID" value="NZ_CP006577.1"/>
</dbReference>
<dbReference type="Proteomes" id="UP000028501">
    <property type="component" value="Chromosome"/>
</dbReference>
<dbReference type="HOGENOM" id="CLU_2091427_0_0_2"/>
<dbReference type="EMBL" id="CP006577">
    <property type="protein sequence ID" value="AIG96908.1"/>
    <property type="molecule type" value="Genomic_DNA"/>
</dbReference>
<evidence type="ECO:0000313" key="1">
    <source>
        <dbReference type="EMBL" id="AIG96908.1"/>
    </source>
</evidence>
<dbReference type="KEGG" id="afg:AFULGI_00000620"/>
<dbReference type="AlphaFoldDB" id="A0A075WH54"/>
<evidence type="ECO:0000313" key="2">
    <source>
        <dbReference type="Proteomes" id="UP000028501"/>
    </source>
</evidence>
<dbReference type="GeneID" id="24793621"/>
<name>A0A075WH54_ARCFL</name>
<organism evidence="1 2">
    <name type="scientific">Archaeoglobus fulgidus DSM 8774</name>
    <dbReference type="NCBI Taxonomy" id="1344584"/>
    <lineage>
        <taxon>Archaea</taxon>
        <taxon>Methanobacteriati</taxon>
        <taxon>Methanobacteriota</taxon>
        <taxon>Archaeoglobi</taxon>
        <taxon>Archaeoglobales</taxon>
        <taxon>Archaeoglobaceae</taxon>
        <taxon>Archaeoglobus</taxon>
    </lineage>
</organism>
<sequence>MSEFKLGDIFGCEAVKNFGAALRKALRIGDDYASLVELEYVETKEQFEEVIKKFLRRYETIARRGYKGKELSRLSEKDLEELMSLVDKYDVKPIRAALISYALVKSEREDEATLKSEEVV</sequence>
<dbReference type="SMR" id="A0A075WH54"/>